<dbReference type="Proteomes" id="UP000036681">
    <property type="component" value="Unplaced"/>
</dbReference>
<dbReference type="SUPFAM" id="SSF53187">
    <property type="entry name" value="Zn-dependent exopeptidases"/>
    <property type="match status" value="1"/>
</dbReference>
<organism evidence="2 3">
    <name type="scientific">Ascaris lumbricoides</name>
    <name type="common">Giant roundworm</name>
    <dbReference type="NCBI Taxonomy" id="6252"/>
    <lineage>
        <taxon>Eukaryota</taxon>
        <taxon>Metazoa</taxon>
        <taxon>Ecdysozoa</taxon>
        <taxon>Nematoda</taxon>
        <taxon>Chromadorea</taxon>
        <taxon>Rhabditida</taxon>
        <taxon>Spirurina</taxon>
        <taxon>Ascaridomorpha</taxon>
        <taxon>Ascaridoidea</taxon>
        <taxon>Ascarididae</taxon>
        <taxon>Ascaris</taxon>
    </lineage>
</organism>
<evidence type="ECO:0000313" key="2">
    <source>
        <dbReference type="Proteomes" id="UP000036681"/>
    </source>
</evidence>
<feature type="domain" description="Peptidase M28" evidence="1">
    <location>
        <begin position="1"/>
        <end position="45"/>
    </location>
</feature>
<dbReference type="AlphaFoldDB" id="A0A0M3HI31"/>
<reference evidence="3" key="1">
    <citation type="submission" date="2017-02" db="UniProtKB">
        <authorList>
            <consortium name="WormBaseParasite"/>
        </authorList>
    </citation>
    <scope>IDENTIFICATION</scope>
</reference>
<dbReference type="Pfam" id="PF04389">
    <property type="entry name" value="Peptidase_M28"/>
    <property type="match status" value="1"/>
</dbReference>
<sequence length="50" mass="5682">MFCSWDGEEHGIIGSTEFVEEFANILTQRAVVYLNVDNIHSNQSLQDLNP</sequence>
<dbReference type="WBParaSite" id="ALUE_0000117601-mRNA-1">
    <property type="protein sequence ID" value="ALUE_0000117601-mRNA-1"/>
    <property type="gene ID" value="ALUE_0000117601"/>
</dbReference>
<dbReference type="InterPro" id="IPR039373">
    <property type="entry name" value="Peptidase_M28B"/>
</dbReference>
<dbReference type="Gene3D" id="3.40.630.10">
    <property type="entry name" value="Zn peptidases"/>
    <property type="match status" value="1"/>
</dbReference>
<evidence type="ECO:0000259" key="1">
    <source>
        <dbReference type="Pfam" id="PF04389"/>
    </source>
</evidence>
<dbReference type="InterPro" id="IPR007484">
    <property type="entry name" value="Peptidase_M28"/>
</dbReference>
<name>A0A0M3HI31_ASCLU</name>
<evidence type="ECO:0000313" key="3">
    <source>
        <dbReference type="WBParaSite" id="ALUE_0000117601-mRNA-1"/>
    </source>
</evidence>
<dbReference type="PANTHER" id="PTHR10404">
    <property type="entry name" value="N-ACETYLATED-ALPHA-LINKED ACIDIC DIPEPTIDASE"/>
    <property type="match status" value="1"/>
</dbReference>
<keyword evidence="2" id="KW-1185">Reference proteome</keyword>
<proteinExistence type="predicted"/>
<protein>
    <submittedName>
        <fullName evidence="3">Peptidase_M28 domain-containing protein</fullName>
    </submittedName>
</protein>
<dbReference type="GO" id="GO:0004180">
    <property type="term" value="F:carboxypeptidase activity"/>
    <property type="evidence" value="ECO:0007669"/>
    <property type="project" value="TreeGrafter"/>
</dbReference>
<accession>A0A0M3HI31</accession>
<dbReference type="PANTHER" id="PTHR10404:SF77">
    <property type="entry name" value="GLUTAMATE CARBOXYPEPTIDASE 2 HOMOLOG"/>
    <property type="match status" value="1"/>
</dbReference>